<keyword evidence="3 4" id="KW-0342">GTP-binding</keyword>
<dbReference type="GO" id="GO:0005525">
    <property type="term" value="F:GTP binding"/>
    <property type="evidence" value="ECO:0007669"/>
    <property type="project" value="UniProtKB-KW"/>
</dbReference>
<feature type="coiled-coil region" evidence="5">
    <location>
        <begin position="474"/>
        <end position="519"/>
    </location>
</feature>
<organism evidence="8 9">
    <name type="scientific">Kuraishia capsulata CBS 1993</name>
    <dbReference type="NCBI Taxonomy" id="1382522"/>
    <lineage>
        <taxon>Eukaryota</taxon>
        <taxon>Fungi</taxon>
        <taxon>Dikarya</taxon>
        <taxon>Ascomycota</taxon>
        <taxon>Saccharomycotina</taxon>
        <taxon>Pichiomycetes</taxon>
        <taxon>Pichiales</taxon>
        <taxon>Pichiaceae</taxon>
        <taxon>Kuraishia</taxon>
    </lineage>
</organism>
<dbReference type="InterPro" id="IPR027417">
    <property type="entry name" value="P-loop_NTPase"/>
</dbReference>
<dbReference type="HOGENOM" id="CLU_017718_7_4_1"/>
<gene>
    <name evidence="8" type="ORF">KUCA_T00000559001</name>
</gene>
<feature type="compositionally biased region" description="Basic and acidic residues" evidence="6">
    <location>
        <begin position="540"/>
        <end position="556"/>
    </location>
</feature>
<evidence type="ECO:0000313" key="9">
    <source>
        <dbReference type="Proteomes" id="UP000019384"/>
    </source>
</evidence>
<dbReference type="PROSITE" id="PS51719">
    <property type="entry name" value="G_SEPTIN"/>
    <property type="match status" value="1"/>
</dbReference>
<dbReference type="Pfam" id="PF00735">
    <property type="entry name" value="Septin"/>
    <property type="match status" value="1"/>
</dbReference>
<dbReference type="GeneID" id="34517998"/>
<dbReference type="GO" id="GO:0010458">
    <property type="term" value="P:exit from mitosis"/>
    <property type="evidence" value="ECO:0007669"/>
    <property type="project" value="EnsemblFungi"/>
</dbReference>
<dbReference type="Proteomes" id="UP000019384">
    <property type="component" value="Unassembled WGS sequence"/>
</dbReference>
<dbReference type="AlphaFoldDB" id="W6MGG3"/>
<feature type="compositionally biased region" description="Polar residues" evidence="6">
    <location>
        <begin position="438"/>
        <end position="451"/>
    </location>
</feature>
<proteinExistence type="inferred from homology"/>
<dbReference type="STRING" id="1382522.W6MGG3"/>
<dbReference type="SUPFAM" id="SSF52540">
    <property type="entry name" value="P-loop containing nucleoside triphosphate hydrolases"/>
    <property type="match status" value="1"/>
</dbReference>
<dbReference type="RefSeq" id="XP_022456610.1">
    <property type="nucleotide sequence ID" value="XM_022605109.1"/>
</dbReference>
<comment type="similarity">
    <text evidence="4">Belongs to the TRAFAC class TrmE-Era-EngA-EngB-Septin-like GTPase superfamily. Septin GTPase family.</text>
</comment>
<dbReference type="GO" id="GO:0061163">
    <property type="term" value="P:endoplasmic reticulum polarization"/>
    <property type="evidence" value="ECO:0007669"/>
    <property type="project" value="EnsemblFungi"/>
</dbReference>
<dbReference type="GO" id="GO:0000917">
    <property type="term" value="P:division septum assembly"/>
    <property type="evidence" value="ECO:0007669"/>
    <property type="project" value="EnsemblFungi"/>
</dbReference>
<evidence type="ECO:0000256" key="4">
    <source>
        <dbReference type="RuleBase" id="RU004560"/>
    </source>
</evidence>
<keyword evidence="9" id="KW-1185">Reference proteome</keyword>
<dbReference type="GO" id="GO:0000921">
    <property type="term" value="P:septin ring assembly"/>
    <property type="evidence" value="ECO:0007669"/>
    <property type="project" value="EnsemblFungi"/>
</dbReference>
<dbReference type="GO" id="GO:0097271">
    <property type="term" value="P:protein localization to bud neck"/>
    <property type="evidence" value="ECO:0007669"/>
    <property type="project" value="EnsemblFungi"/>
</dbReference>
<dbReference type="PIRSF" id="PIRSF006698">
    <property type="entry name" value="Septin"/>
    <property type="match status" value="1"/>
</dbReference>
<comment type="subcellular location">
    <subcellularLocation>
        <location evidence="1">Bud neck</location>
    </subcellularLocation>
</comment>
<dbReference type="EMBL" id="HG793125">
    <property type="protein sequence ID" value="CDK24593.1"/>
    <property type="molecule type" value="Genomic_DNA"/>
</dbReference>
<dbReference type="PANTHER" id="PTHR18884">
    <property type="entry name" value="SEPTIN"/>
    <property type="match status" value="1"/>
</dbReference>
<dbReference type="GO" id="GO:0031105">
    <property type="term" value="C:septin complex"/>
    <property type="evidence" value="ECO:0007669"/>
    <property type="project" value="EnsemblFungi"/>
</dbReference>
<sequence length="556" mass="61678">MVARERNSSAMLRRQKDQRRGIKFTMMICGSSGTGKTTFVNALMDQQVVPHKFQGYSGDIPKTLTFANVSGAIVDAASVERHFDPTLAHEEPGIAITETTVDIVDEDDSKLMLSIIDTPGFGENIDNEICYSEIVHYLRQQFDSVLAEETRVKRNPRFEDTRVHVCLYFITPTGHGLRELDVVTMKKLSKYVNVIPIIGRADSFKPSELIQFKRSIIEDIERFNIPIFQFSYDEEEDDVETVDENKFLSSLQPFAVVSSEKTFEVDGVTVRGRQYPWGIVNAEDPKISDFSIVRSVVLGSHLQDLKDITHDLLYEAYRTEKLMMVTGETETGVGMSEPPSLSNLAAIANSRSMATINTNTAVASPIPDVTDSESHDTTQKNGNVKSMLIGSNEAVPSSPVPEHVRLRRPSESTESAVVPGTPSSTIRGDSIYPGSPTIPGSPSVSVRSGTSDVRHSQLRKISETVPYVLKHDNLVSKQAKLEELERRSAQELARRAAELERKAAELKMREKLLKQLARERGLDEADVASKVESVGYASDADSKAESYAKKETNNSE</sequence>
<dbReference type="InterPro" id="IPR016491">
    <property type="entry name" value="Septin"/>
</dbReference>
<dbReference type="GO" id="GO:0005200">
    <property type="term" value="F:structural constituent of cytoskeleton"/>
    <property type="evidence" value="ECO:0007669"/>
    <property type="project" value="EnsemblFungi"/>
</dbReference>
<evidence type="ECO:0000256" key="1">
    <source>
        <dbReference type="ARBA" id="ARBA00004266"/>
    </source>
</evidence>
<keyword evidence="2 4" id="KW-0547">Nucleotide-binding</keyword>
<keyword evidence="5" id="KW-0175">Coiled coil</keyword>
<evidence type="ECO:0000256" key="2">
    <source>
        <dbReference type="ARBA" id="ARBA00022741"/>
    </source>
</evidence>
<reference evidence="8" key="2">
    <citation type="submission" date="2014-02" db="EMBL/GenBank/DDBJ databases">
        <title>Complete DNA sequence of /Kuraishia capsulata/ illustrates novel genomic features among budding yeasts (/Saccharomycotina/).</title>
        <authorList>
            <person name="Morales L."/>
            <person name="Noel B."/>
            <person name="Porcel B."/>
            <person name="Marcet-Houben M."/>
            <person name="Hullo M-F."/>
            <person name="Sacerdot C."/>
            <person name="Tekaia F."/>
            <person name="Leh-Louis V."/>
            <person name="Despons L."/>
            <person name="Khanna V."/>
            <person name="Aury J-M."/>
            <person name="Barbe V."/>
            <person name="Couloux A."/>
            <person name="Labadie K."/>
            <person name="Pelletier E."/>
            <person name="Souciet J-L."/>
            <person name="Boekhout T."/>
            <person name="Gabaldon T."/>
            <person name="Wincker P."/>
            <person name="Dujon B."/>
        </authorList>
    </citation>
    <scope>NUCLEOTIDE SEQUENCE</scope>
    <source>
        <strain evidence="8">CBS 1993</strain>
    </source>
</reference>
<dbReference type="InterPro" id="IPR030379">
    <property type="entry name" value="G_SEPTIN_dom"/>
</dbReference>
<name>W6MGG3_9ASCO</name>
<dbReference type="GO" id="GO:0000082">
    <property type="term" value="P:G1/S transition of mitotic cell cycle"/>
    <property type="evidence" value="ECO:0007669"/>
    <property type="project" value="EnsemblFungi"/>
</dbReference>
<feature type="region of interest" description="Disordered" evidence="6">
    <location>
        <begin position="364"/>
        <end position="455"/>
    </location>
</feature>
<dbReference type="GO" id="GO:1990317">
    <property type="term" value="C:Gin4 complex"/>
    <property type="evidence" value="ECO:0007669"/>
    <property type="project" value="EnsemblFungi"/>
</dbReference>
<dbReference type="CDD" id="cd01850">
    <property type="entry name" value="CDC_Septin"/>
    <property type="match status" value="1"/>
</dbReference>
<dbReference type="GO" id="GO:1903475">
    <property type="term" value="P:mitotic actomyosin contractile ring assembly"/>
    <property type="evidence" value="ECO:0007669"/>
    <property type="project" value="EnsemblFungi"/>
</dbReference>
<feature type="compositionally biased region" description="Basic and acidic residues" evidence="6">
    <location>
        <begin position="402"/>
        <end position="411"/>
    </location>
</feature>
<evidence type="ECO:0000256" key="6">
    <source>
        <dbReference type="SAM" id="MobiDB-lite"/>
    </source>
</evidence>
<evidence type="ECO:0000259" key="7">
    <source>
        <dbReference type="PROSITE" id="PS51719"/>
    </source>
</evidence>
<evidence type="ECO:0000256" key="3">
    <source>
        <dbReference type="ARBA" id="ARBA00023134"/>
    </source>
</evidence>
<evidence type="ECO:0000256" key="5">
    <source>
        <dbReference type="SAM" id="Coils"/>
    </source>
</evidence>
<evidence type="ECO:0000313" key="8">
    <source>
        <dbReference type="EMBL" id="CDK24593.1"/>
    </source>
</evidence>
<feature type="domain" description="Septin-type G" evidence="7">
    <location>
        <begin position="20"/>
        <end position="324"/>
    </location>
</feature>
<dbReference type="GO" id="GO:0032186">
    <property type="term" value="P:cellular bud neck septin ring organization"/>
    <property type="evidence" value="ECO:0007669"/>
    <property type="project" value="EnsemblFungi"/>
</dbReference>
<dbReference type="Gene3D" id="3.40.50.300">
    <property type="entry name" value="P-loop containing nucleotide triphosphate hydrolases"/>
    <property type="match status" value="1"/>
</dbReference>
<dbReference type="OrthoDB" id="416553at2759"/>
<accession>W6MGG3</accession>
<feature type="region of interest" description="Disordered" evidence="6">
    <location>
        <begin position="527"/>
        <end position="556"/>
    </location>
</feature>
<protein>
    <recommendedName>
        <fullName evidence="7">Septin-type G domain-containing protein</fullName>
    </recommendedName>
</protein>
<reference evidence="8" key="1">
    <citation type="submission" date="2013-12" db="EMBL/GenBank/DDBJ databases">
        <authorList>
            <person name="Genoscope - CEA"/>
        </authorList>
    </citation>
    <scope>NUCLEOTIDE SEQUENCE</scope>
    <source>
        <strain evidence="8">CBS 1993</strain>
    </source>
</reference>